<gene>
    <name evidence="2" type="ORF">O181_023340</name>
</gene>
<feature type="compositionally biased region" description="Low complexity" evidence="1">
    <location>
        <begin position="46"/>
        <end position="62"/>
    </location>
</feature>
<accession>A0A9Q3GZ00</accession>
<evidence type="ECO:0000256" key="1">
    <source>
        <dbReference type="SAM" id="MobiDB-lite"/>
    </source>
</evidence>
<sequence length="81" mass="8734">MTDSLHQPFATQSISIDINPVSASVISPSRSALRNSKIPTFNSVPHRSSSSSSSSGFSLHSLGRLNRPSKALLILDIFFHP</sequence>
<keyword evidence="3" id="KW-1185">Reference proteome</keyword>
<dbReference type="EMBL" id="AVOT02007318">
    <property type="protein sequence ID" value="MBW0483625.1"/>
    <property type="molecule type" value="Genomic_DNA"/>
</dbReference>
<organism evidence="2 3">
    <name type="scientific">Austropuccinia psidii MF-1</name>
    <dbReference type="NCBI Taxonomy" id="1389203"/>
    <lineage>
        <taxon>Eukaryota</taxon>
        <taxon>Fungi</taxon>
        <taxon>Dikarya</taxon>
        <taxon>Basidiomycota</taxon>
        <taxon>Pucciniomycotina</taxon>
        <taxon>Pucciniomycetes</taxon>
        <taxon>Pucciniales</taxon>
        <taxon>Sphaerophragmiaceae</taxon>
        <taxon>Austropuccinia</taxon>
    </lineage>
</organism>
<dbReference type="AlphaFoldDB" id="A0A9Q3GZ00"/>
<dbReference type="Proteomes" id="UP000765509">
    <property type="component" value="Unassembled WGS sequence"/>
</dbReference>
<feature type="compositionally biased region" description="Polar residues" evidence="1">
    <location>
        <begin position="36"/>
        <end position="45"/>
    </location>
</feature>
<feature type="region of interest" description="Disordered" evidence="1">
    <location>
        <begin position="36"/>
        <end position="62"/>
    </location>
</feature>
<evidence type="ECO:0000313" key="2">
    <source>
        <dbReference type="EMBL" id="MBW0483625.1"/>
    </source>
</evidence>
<name>A0A9Q3GZ00_9BASI</name>
<comment type="caution">
    <text evidence="2">The sequence shown here is derived from an EMBL/GenBank/DDBJ whole genome shotgun (WGS) entry which is preliminary data.</text>
</comment>
<reference evidence="2" key="1">
    <citation type="submission" date="2021-03" db="EMBL/GenBank/DDBJ databases">
        <title>Draft genome sequence of rust myrtle Austropuccinia psidii MF-1, a brazilian biotype.</title>
        <authorList>
            <person name="Quecine M.C."/>
            <person name="Pachon D.M.R."/>
            <person name="Bonatelli M.L."/>
            <person name="Correr F.H."/>
            <person name="Franceschini L.M."/>
            <person name="Leite T.F."/>
            <person name="Margarido G.R.A."/>
            <person name="Almeida C.A."/>
            <person name="Ferrarezi J.A."/>
            <person name="Labate C.A."/>
        </authorList>
    </citation>
    <scope>NUCLEOTIDE SEQUENCE</scope>
    <source>
        <strain evidence="2">MF-1</strain>
    </source>
</reference>
<evidence type="ECO:0000313" key="3">
    <source>
        <dbReference type="Proteomes" id="UP000765509"/>
    </source>
</evidence>
<protein>
    <submittedName>
        <fullName evidence="2">Uncharacterized protein</fullName>
    </submittedName>
</protein>
<proteinExistence type="predicted"/>